<keyword evidence="1" id="KW-0175">Coiled coil</keyword>
<dbReference type="PROSITE" id="PS51257">
    <property type="entry name" value="PROKAR_LIPOPROTEIN"/>
    <property type="match status" value="1"/>
</dbReference>
<reference evidence="2 3" key="1">
    <citation type="submission" date="2018-06" db="EMBL/GenBank/DDBJ databases">
        <title>Extensive metabolic versatility and redundancy in microbially diverse, dynamic hydrothermal sediments.</title>
        <authorList>
            <person name="Dombrowski N."/>
            <person name="Teske A."/>
            <person name="Baker B.J."/>
        </authorList>
    </citation>
    <scope>NUCLEOTIDE SEQUENCE [LARGE SCALE GENOMIC DNA]</scope>
    <source>
        <strain evidence="2">B79_G16</strain>
    </source>
</reference>
<gene>
    <name evidence="2" type="ORF">DRH29_02600</name>
</gene>
<evidence type="ECO:0000313" key="3">
    <source>
        <dbReference type="Proteomes" id="UP000281261"/>
    </source>
</evidence>
<dbReference type="AlphaFoldDB" id="A0A420ZCW6"/>
<organism evidence="2 3">
    <name type="scientific">candidate division Kazan bacterium</name>
    <dbReference type="NCBI Taxonomy" id="2202143"/>
    <lineage>
        <taxon>Bacteria</taxon>
        <taxon>Bacteria division Kazan-3B-28</taxon>
    </lineage>
</organism>
<sequence>MNMVKKILRNLTAAGFLTLAACFPVFKQTHEYTEPKGFVRSAVTQTQGSLKIYVKPDSNKFVYFIMDTHALLPDHIYKEENAPIQYCIASLMEYLAEEKGVRMIGIEGYEGELKGKEYFRELKEAAKEVMEEMPPDKEMKDALKWIIAPYALEILEPDKFYTFGVDDKKLQEEYESYFKRMKEIANETVKFDSNEKINALYKEVLELDRKMNENKRKRGINAVRIFLEEMDRKGYKKGILVFGRGHRKEIEEELEKNCSYELFDPVLFCLERKKDSEE</sequence>
<name>A0A420ZCW6_UNCK3</name>
<accession>A0A420ZCW6</accession>
<evidence type="ECO:0000256" key="1">
    <source>
        <dbReference type="SAM" id="Coils"/>
    </source>
</evidence>
<proteinExistence type="predicted"/>
<protein>
    <submittedName>
        <fullName evidence="2">Uncharacterized protein</fullName>
    </submittedName>
</protein>
<evidence type="ECO:0000313" key="2">
    <source>
        <dbReference type="EMBL" id="RLC37230.1"/>
    </source>
</evidence>
<dbReference type="Proteomes" id="UP000281261">
    <property type="component" value="Unassembled WGS sequence"/>
</dbReference>
<comment type="caution">
    <text evidence="2">The sequence shown here is derived from an EMBL/GenBank/DDBJ whole genome shotgun (WGS) entry which is preliminary data.</text>
</comment>
<dbReference type="EMBL" id="QMNG01000008">
    <property type="protein sequence ID" value="RLC37230.1"/>
    <property type="molecule type" value="Genomic_DNA"/>
</dbReference>
<feature type="coiled-coil region" evidence="1">
    <location>
        <begin position="167"/>
        <end position="217"/>
    </location>
</feature>